<evidence type="ECO:0000256" key="1">
    <source>
        <dbReference type="SAM" id="MobiDB-lite"/>
    </source>
</evidence>
<organism evidence="2 3">
    <name type="scientific">Candidatus Filomicrobium marinum</name>
    <dbReference type="NCBI Taxonomy" id="1608628"/>
    <lineage>
        <taxon>Bacteria</taxon>
        <taxon>Pseudomonadati</taxon>
        <taxon>Pseudomonadota</taxon>
        <taxon>Alphaproteobacteria</taxon>
        <taxon>Hyphomicrobiales</taxon>
        <taxon>Hyphomicrobiaceae</taxon>
        <taxon>Filomicrobium</taxon>
    </lineage>
</organism>
<proteinExistence type="predicted"/>
<feature type="compositionally biased region" description="Basic and acidic residues" evidence="1">
    <location>
        <begin position="22"/>
        <end position="33"/>
    </location>
</feature>
<dbReference type="EMBL" id="LN829119">
    <property type="protein sequence ID" value="CPR20511.1"/>
    <property type="molecule type" value="Genomic_DNA"/>
</dbReference>
<dbReference type="KEGG" id="fil:BN1229_v1_3282"/>
<dbReference type="Proteomes" id="UP000033187">
    <property type="component" value="Chromosome 1"/>
</dbReference>
<evidence type="ECO:0000313" key="2">
    <source>
        <dbReference type="EMBL" id="CPR20511.1"/>
    </source>
</evidence>
<feature type="region of interest" description="Disordered" evidence="1">
    <location>
        <begin position="1"/>
        <end position="33"/>
    </location>
</feature>
<reference evidence="3" key="1">
    <citation type="submission" date="2015-02" db="EMBL/GenBank/DDBJ databases">
        <authorList>
            <person name="Chooi Y.-H."/>
        </authorList>
    </citation>
    <scope>NUCLEOTIDE SEQUENCE [LARGE SCALE GENOMIC DNA]</scope>
    <source>
        <strain evidence="3">strain Y</strain>
    </source>
</reference>
<protein>
    <submittedName>
        <fullName evidence="2">Uncharacterized protein</fullName>
    </submittedName>
</protein>
<accession>A0A0D6JH02</accession>
<keyword evidence="3" id="KW-1185">Reference proteome</keyword>
<name>A0A0D6JH02_9HYPH</name>
<gene>
    <name evidence="2" type="ORF">YBN1229_v1_2639</name>
</gene>
<sequence length="74" mass="8062">MEVEMNQDEVQVAAAASVSEKSLVEDESRDEAVPGHAARLSSWFNHGGDSGGVFHDLSPCLRDRRVCTLEDLTC</sequence>
<dbReference type="KEGG" id="fiy:BN1229_v1_2639"/>
<dbReference type="AlphaFoldDB" id="A0A0D6JH02"/>
<feature type="compositionally biased region" description="Low complexity" evidence="1">
    <location>
        <begin position="9"/>
        <end position="21"/>
    </location>
</feature>
<evidence type="ECO:0000313" key="3">
    <source>
        <dbReference type="Proteomes" id="UP000033187"/>
    </source>
</evidence>